<evidence type="ECO:0000313" key="3">
    <source>
        <dbReference type="EMBL" id="SEJ36501.1"/>
    </source>
</evidence>
<dbReference type="STRING" id="529704.SAMN02927913_2281"/>
<proteinExistence type="predicted"/>
<dbReference type="InterPro" id="IPR005565">
    <property type="entry name" value="Hemolysn_activator_HlyB_C"/>
</dbReference>
<organism evidence="3 4">
    <name type="scientific">Frateuria terrea</name>
    <dbReference type="NCBI Taxonomy" id="529704"/>
    <lineage>
        <taxon>Bacteria</taxon>
        <taxon>Pseudomonadati</taxon>
        <taxon>Pseudomonadota</taxon>
        <taxon>Gammaproteobacteria</taxon>
        <taxon>Lysobacterales</taxon>
        <taxon>Rhodanobacteraceae</taxon>
        <taxon>Frateuria</taxon>
    </lineage>
</organism>
<dbReference type="PANTHER" id="PTHR34597">
    <property type="entry name" value="SLR1661 PROTEIN"/>
    <property type="match status" value="1"/>
</dbReference>
<keyword evidence="4" id="KW-1185">Reference proteome</keyword>
<dbReference type="Proteomes" id="UP000199420">
    <property type="component" value="Unassembled WGS sequence"/>
</dbReference>
<feature type="region of interest" description="Disordered" evidence="1">
    <location>
        <begin position="1"/>
        <end position="21"/>
    </location>
</feature>
<dbReference type="AlphaFoldDB" id="A0A1H6Y5I6"/>
<evidence type="ECO:0000256" key="1">
    <source>
        <dbReference type="SAM" id="MobiDB-lite"/>
    </source>
</evidence>
<evidence type="ECO:0000313" key="4">
    <source>
        <dbReference type="Proteomes" id="UP000199420"/>
    </source>
</evidence>
<dbReference type="EMBL" id="FNYC01000006">
    <property type="protein sequence ID" value="SEJ36501.1"/>
    <property type="molecule type" value="Genomic_DNA"/>
</dbReference>
<gene>
    <name evidence="3" type="ORF">SAMN04487997_3160</name>
</gene>
<reference evidence="3 4" key="1">
    <citation type="submission" date="2016-10" db="EMBL/GenBank/DDBJ databases">
        <authorList>
            <person name="de Groot N.N."/>
        </authorList>
    </citation>
    <scope>NUCLEOTIDE SEQUENCE [LARGE SCALE GENOMIC DNA]</scope>
    <source>
        <strain evidence="3 4">DSM 26515</strain>
    </source>
</reference>
<sequence length="515" mass="54975">MFAMSALPPPSPSVARVLPPTQGTPLSVQSHGFRYAVQGNTLLDPSTVQAAIDSAATPKAAIGALKQAYAGRGYFLVAVAAAVRGEDVRVQVTQGRLAHVEGPPDLATYFRGLLGRDALRKPQVVRRNLLAQAYAATDGEQPQLRFEPAAEPGASTLRVAAAPLADSAPASGSLTVGNLGNRYAGHDLAQLQGQLQHHGYTLQASHARALTGIDQDSRGAYYASTSASLARVTPAGWFQLDASRTRYRLGTAFAPLDPGGSVNVFGASATQLLFADDSRRWTLAEGLHRIHDRQTVFDGAYALRDQRYDVLDLASQASWRMPGLGGRNAVFNAGGGIKFGGLGGARGLGGEPGTPREHFRIYTARAGVDQVLAHGFSVQLDLSGQATPDTLPSYEQWVLGGWNSLSAWLPGTLVGDRGYQGRLALQAPTWRLGSALKLRAGVFAEYAASRYRYVATGGPGWQRLADAGANLMLDLPRPGMHALFAYARPVAHSQVSYDVRRHQRAHAFVYLQLDF</sequence>
<evidence type="ECO:0000259" key="2">
    <source>
        <dbReference type="Pfam" id="PF03865"/>
    </source>
</evidence>
<name>A0A1H6Y5I6_9GAMM</name>
<dbReference type="GO" id="GO:0008320">
    <property type="term" value="F:protein transmembrane transporter activity"/>
    <property type="evidence" value="ECO:0007669"/>
    <property type="project" value="TreeGrafter"/>
</dbReference>
<dbReference type="Gene3D" id="2.40.160.50">
    <property type="entry name" value="membrane protein fhac: a member of the omp85/tpsb transporter family"/>
    <property type="match status" value="1"/>
</dbReference>
<dbReference type="Pfam" id="PF03865">
    <property type="entry name" value="ShlB"/>
    <property type="match status" value="1"/>
</dbReference>
<dbReference type="PANTHER" id="PTHR34597:SF3">
    <property type="entry name" value="OUTER MEMBRANE TRANSPORTER CDIB"/>
    <property type="match status" value="1"/>
</dbReference>
<accession>A0A1H6Y5I6</accession>
<dbReference type="InterPro" id="IPR051544">
    <property type="entry name" value="TPS_OM_transporter"/>
</dbReference>
<dbReference type="GO" id="GO:0098046">
    <property type="term" value="C:type V protein secretion system complex"/>
    <property type="evidence" value="ECO:0007669"/>
    <property type="project" value="TreeGrafter"/>
</dbReference>
<protein>
    <submittedName>
        <fullName evidence="3">Hemolysin activation/secretion protein</fullName>
    </submittedName>
</protein>
<dbReference type="GO" id="GO:0046819">
    <property type="term" value="P:protein secretion by the type V secretion system"/>
    <property type="evidence" value="ECO:0007669"/>
    <property type="project" value="TreeGrafter"/>
</dbReference>
<feature type="domain" description="Haemolysin activator HlyB C-terminal" evidence="2">
    <location>
        <begin position="218"/>
        <end position="441"/>
    </location>
</feature>